<evidence type="ECO:0000256" key="2">
    <source>
        <dbReference type="SAM" id="Phobius"/>
    </source>
</evidence>
<feature type="region of interest" description="Disordered" evidence="1">
    <location>
        <begin position="240"/>
        <end position="260"/>
    </location>
</feature>
<evidence type="ECO:0000259" key="3">
    <source>
        <dbReference type="PROSITE" id="PS51724"/>
    </source>
</evidence>
<name>A0A1S7LMT0_MAGMO</name>
<organism evidence="4">
    <name type="scientific">Magnetococcus massalia (strain MO-1)</name>
    <dbReference type="NCBI Taxonomy" id="451514"/>
    <lineage>
        <taxon>Bacteria</taxon>
        <taxon>Pseudomonadati</taxon>
        <taxon>Pseudomonadota</taxon>
        <taxon>Magnetococcia</taxon>
        <taxon>Magnetococcales</taxon>
        <taxon>Magnetococcaceae</taxon>
        <taxon>Magnetococcus</taxon>
    </lineage>
</organism>
<keyword evidence="2" id="KW-1133">Transmembrane helix</keyword>
<feature type="compositionally biased region" description="Low complexity" evidence="1">
    <location>
        <begin position="94"/>
        <end position="110"/>
    </location>
</feature>
<dbReference type="GO" id="GO:0042834">
    <property type="term" value="F:peptidoglycan binding"/>
    <property type="evidence" value="ECO:0007669"/>
    <property type="project" value="InterPro"/>
</dbReference>
<keyword evidence="2" id="KW-0812">Transmembrane</keyword>
<sequence length="385" mass="41614">MNPRYPTSRQYRRHRKAPSTTPFWVISGLLVSGIAGWLLIAGDGTQPSGQSRVEQVSLPADSPLPTPAQEAVEQAAQQALEIAAQQAEPREGEQVAQQGQPQSQAGAEAASVAEQPVEAEVSIKPGWKAEPVTPKKVTDARRKEPQAAESQVAAAKKESAKSSEPDNSYKPIEVDFKFYSGLTQQRVVLPGDQGRKGMRTALSRRTRKGDTGSNLQAIQSAVIKATSGERVAQAQMDKSKFAPRQTAHNPQAVAWAPAKPQQRVSNKKGAVWTAGQAIQSYMKVQDRAAERTVRRTPATQHSAVMGKRAFDVQVAAFSQYRPASALLGRLKRQGEQARILTGQVNGTAVYRVRLGPFSNRAAASRAAQRWQVKGLSAMVTRPISG</sequence>
<feature type="transmembrane region" description="Helical" evidence="2">
    <location>
        <begin position="21"/>
        <end position="40"/>
    </location>
</feature>
<dbReference type="Pfam" id="PF05036">
    <property type="entry name" value="SPOR"/>
    <property type="match status" value="1"/>
</dbReference>
<feature type="region of interest" description="Disordered" evidence="1">
    <location>
        <begin position="46"/>
        <end position="69"/>
    </location>
</feature>
<reference evidence="4" key="1">
    <citation type="submission" date="2015-04" db="EMBL/GenBank/DDBJ databases">
        <authorList>
            <person name="Syromyatnikov M.Y."/>
            <person name="Popov V.N."/>
        </authorList>
    </citation>
    <scope>NUCLEOTIDE SEQUENCE</scope>
    <source>
        <strain evidence="4">MO-1</strain>
    </source>
</reference>
<proteinExistence type="predicted"/>
<accession>A0A1S7LMT0</accession>
<feature type="domain" description="SPOR" evidence="3">
    <location>
        <begin position="304"/>
        <end position="382"/>
    </location>
</feature>
<dbReference type="InterPro" id="IPR036680">
    <property type="entry name" value="SPOR-like_sf"/>
</dbReference>
<feature type="compositionally biased region" description="Basic and acidic residues" evidence="1">
    <location>
        <begin position="136"/>
        <end position="146"/>
    </location>
</feature>
<keyword evidence="2" id="KW-0472">Membrane</keyword>
<evidence type="ECO:0000256" key="1">
    <source>
        <dbReference type="SAM" id="MobiDB-lite"/>
    </source>
</evidence>
<protein>
    <recommendedName>
        <fullName evidence="3">SPOR domain-containing protein</fullName>
    </recommendedName>
</protein>
<dbReference type="PROSITE" id="PS51724">
    <property type="entry name" value="SPOR"/>
    <property type="match status" value="1"/>
</dbReference>
<dbReference type="AlphaFoldDB" id="A0A1S7LMT0"/>
<evidence type="ECO:0000313" key="4">
    <source>
        <dbReference type="EMBL" id="CRH08215.1"/>
    </source>
</evidence>
<feature type="compositionally biased region" description="Basic and acidic residues" evidence="1">
    <location>
        <begin position="155"/>
        <end position="164"/>
    </location>
</feature>
<dbReference type="EMBL" id="LO017727">
    <property type="protein sequence ID" value="CRH08215.1"/>
    <property type="molecule type" value="Genomic_DNA"/>
</dbReference>
<dbReference type="Gene3D" id="3.30.70.1070">
    <property type="entry name" value="Sporulation related repeat"/>
    <property type="match status" value="1"/>
</dbReference>
<gene>
    <name evidence="4" type="ORF">MAGMO_4087</name>
</gene>
<dbReference type="InterPro" id="IPR007730">
    <property type="entry name" value="SPOR-like_dom"/>
</dbReference>
<dbReference type="SUPFAM" id="SSF110997">
    <property type="entry name" value="Sporulation related repeat"/>
    <property type="match status" value="1"/>
</dbReference>
<feature type="region of interest" description="Disordered" evidence="1">
    <location>
        <begin position="85"/>
        <end position="170"/>
    </location>
</feature>